<dbReference type="Gene3D" id="2.60.120.430">
    <property type="entry name" value="Galactose-binding lectin"/>
    <property type="match status" value="1"/>
</dbReference>
<dbReference type="Proteomes" id="UP000481033">
    <property type="component" value="Unassembled WGS sequence"/>
</dbReference>
<dbReference type="Gene3D" id="3.40.50.1820">
    <property type="entry name" value="alpha/beta hydrolase"/>
    <property type="match status" value="1"/>
</dbReference>
<organism evidence="1 2">
    <name type="scientific">Adonisia turfae CCMR0081</name>
    <dbReference type="NCBI Taxonomy" id="2292702"/>
    <lineage>
        <taxon>Bacteria</taxon>
        <taxon>Bacillati</taxon>
        <taxon>Cyanobacteriota</taxon>
        <taxon>Adonisia</taxon>
        <taxon>Adonisia turfae</taxon>
    </lineage>
</organism>
<comment type="caution">
    <text evidence="1">The sequence shown here is derived from an EMBL/GenBank/DDBJ whole genome shotgun (WGS) entry which is preliminary data.</text>
</comment>
<dbReference type="SUPFAM" id="SSF53474">
    <property type="entry name" value="alpha/beta-Hydrolases"/>
    <property type="match status" value="1"/>
</dbReference>
<sequence length="555" mass="62750">MLENPSKSGSFQFKSVVYAAPGLNYGNNPSWRDYQIFDNPTQDFLTRRIDLSGIAEIGQPFSWPFQEISVPINGIMRMPLGQGPFPLAIIAHGNHKPEENSTPGYIYLCELLASYGIIAATIDVNFLNGGNRGENDGRAIIHLEHIRQFQMWNNQIGHPLENKVDMSNIMIIGHSRGGEAVGHASYFNKLLEIQFDEDTVPIRLDGSEGIGPYNFEIKGVVAIAPTDSQYEPLSGATKVQENYLVLHGSRDADVFSFDGYKTYDRAHPIDLDNPTNDAKGFKSLLWIYKANHNFFNSVWEQESEDTLAREEQENIAKIYISAMAQLVLLKKVEYLALLEDYRIAVEQGWFSDLIKMTSQFQSQKRLFIQHFEEKLDEISISKPFQGNIQNSQINAVKLSLDKTDIVTSDIFLGQETQGLRIDWSQRSGTYTANILPSSLDSLDISNYQFLAFRVAQSSEENNPKDIEQDFLISVSDTANTTSFLASSINRILYPDIFVYPGSDIAIKRTIMQTLRVPFRTLEKDGIKVNEITRIQLSFVSTPSGTLYFDEFQFTL</sequence>
<name>A0A6M0RCU3_9CYAN</name>
<accession>A0A6M0RCU3</accession>
<evidence type="ECO:0000313" key="2">
    <source>
        <dbReference type="Proteomes" id="UP000481033"/>
    </source>
</evidence>
<protein>
    <recommendedName>
        <fullName evidence="3">Alpha/beta hydrolase</fullName>
    </recommendedName>
</protein>
<dbReference type="InterPro" id="IPR029058">
    <property type="entry name" value="AB_hydrolase_fold"/>
</dbReference>
<reference evidence="1 2" key="1">
    <citation type="journal article" date="2020" name="Microb. Ecol.">
        <title>Ecogenomics of the Marine Benthic Filamentous Cyanobacterium Adonisia.</title>
        <authorList>
            <person name="Walter J.M."/>
            <person name="Coutinho F.H."/>
            <person name="Leomil L."/>
            <person name="Hargreaves P.I."/>
            <person name="Campeao M.E."/>
            <person name="Vieira V.V."/>
            <person name="Silva B.S."/>
            <person name="Fistarol G.O."/>
            <person name="Salomon P.S."/>
            <person name="Sawabe T."/>
            <person name="Mino S."/>
            <person name="Hosokawa M."/>
            <person name="Miyashita H."/>
            <person name="Maruyama F."/>
            <person name="van Verk M.C."/>
            <person name="Dutilh B.E."/>
            <person name="Thompson C.C."/>
            <person name="Thompson F.L."/>
        </authorList>
    </citation>
    <scope>NUCLEOTIDE SEQUENCE [LARGE SCALE GENOMIC DNA]</scope>
    <source>
        <strain evidence="1 2">CCMR0081</strain>
    </source>
</reference>
<proteinExistence type="predicted"/>
<dbReference type="EMBL" id="QXHD01000001">
    <property type="protein sequence ID" value="NEZ54174.1"/>
    <property type="molecule type" value="Genomic_DNA"/>
</dbReference>
<dbReference type="AlphaFoldDB" id="A0A6M0RCU3"/>
<evidence type="ECO:0000313" key="1">
    <source>
        <dbReference type="EMBL" id="NEZ54174.1"/>
    </source>
</evidence>
<dbReference type="RefSeq" id="WP_163695493.1">
    <property type="nucleotide sequence ID" value="NZ_QXHD01000001.1"/>
</dbReference>
<evidence type="ECO:0008006" key="3">
    <source>
        <dbReference type="Google" id="ProtNLM"/>
    </source>
</evidence>
<keyword evidence="2" id="KW-1185">Reference proteome</keyword>
<gene>
    <name evidence="1" type="ORF">DXZ20_00320</name>
</gene>